<evidence type="ECO:0000313" key="1">
    <source>
        <dbReference type="EMBL" id="MBM1715592.1"/>
    </source>
</evidence>
<sequence>MLHELPPLEATAILFLRVWCQGGLARDTIAADFASVTAKPKAAQALADFDALMRLVLSQSRRTLMRHDCKCSCFGGDESAFANMIAAAAMADADEAMLFATTLLKAPAAYEAVRLARSLAHPFLCLARNSLNPVAPVGSQRVH</sequence>
<dbReference type="EMBL" id="JAFBRM010000007">
    <property type="protein sequence ID" value="MBM1715592.1"/>
    <property type="molecule type" value="Genomic_DNA"/>
</dbReference>
<name>A0AAE2W2Q7_9RHOB</name>
<comment type="caution">
    <text evidence="1">The sequence shown here is derived from an EMBL/GenBank/DDBJ whole genome shotgun (WGS) entry which is preliminary data.</text>
</comment>
<dbReference type="RefSeq" id="WP_203243356.1">
    <property type="nucleotide sequence ID" value="NZ_JAFBRH010000007.1"/>
</dbReference>
<organism evidence="1 2">
    <name type="scientific">Sulfitobacter geojensis</name>
    <dbReference type="NCBI Taxonomy" id="1342299"/>
    <lineage>
        <taxon>Bacteria</taxon>
        <taxon>Pseudomonadati</taxon>
        <taxon>Pseudomonadota</taxon>
        <taxon>Alphaproteobacteria</taxon>
        <taxon>Rhodobacterales</taxon>
        <taxon>Roseobacteraceae</taxon>
        <taxon>Sulfitobacter</taxon>
    </lineage>
</organism>
<dbReference type="Proteomes" id="UP000732193">
    <property type="component" value="Unassembled WGS sequence"/>
</dbReference>
<accession>A0AAE2W2Q7</accession>
<evidence type="ECO:0000313" key="2">
    <source>
        <dbReference type="Proteomes" id="UP000732193"/>
    </source>
</evidence>
<proteinExistence type="predicted"/>
<protein>
    <submittedName>
        <fullName evidence="1">Uncharacterized protein</fullName>
    </submittedName>
</protein>
<keyword evidence="2" id="KW-1185">Reference proteome</keyword>
<gene>
    <name evidence="1" type="ORF">JQV55_18630</name>
</gene>
<reference evidence="1 2" key="1">
    <citation type="submission" date="2021-01" db="EMBL/GenBank/DDBJ databases">
        <title>Diatom-associated Roseobacters Show Island Model of Population Structure.</title>
        <authorList>
            <person name="Qu L."/>
            <person name="Feng X."/>
            <person name="Chen Y."/>
            <person name="Li L."/>
            <person name="Wang X."/>
            <person name="Hu Z."/>
            <person name="Wang H."/>
            <person name="Luo H."/>
        </authorList>
    </citation>
    <scope>NUCLEOTIDE SEQUENCE [LARGE SCALE GENOMIC DNA]</scope>
    <source>
        <strain evidence="1 2">TR60-84</strain>
    </source>
</reference>
<dbReference type="AlphaFoldDB" id="A0AAE2W2Q7"/>